<dbReference type="Gene3D" id="3.40.50.1820">
    <property type="entry name" value="alpha/beta hydrolase"/>
    <property type="match status" value="1"/>
</dbReference>
<comment type="similarity">
    <text evidence="1">Belongs to the 'GDXG' lipolytic enzyme family.</text>
</comment>
<evidence type="ECO:0000256" key="2">
    <source>
        <dbReference type="ARBA" id="ARBA00022801"/>
    </source>
</evidence>
<dbReference type="KEGG" id="fer:FNB15_19190"/>
<proteinExistence type="inferred from homology"/>
<sequence>MLDKEAEAFLAAVKAANRPEYTVLGAAGARQLYKETRGAVTPEAPEMSEVDNIAAPGPHGPIPLRYYRPAGVDKKEPIPVVVFYHGGGWVIGDLDTHDVACRLLSNEARCAVVSVDYRMGPEHKFPAAVEDAYAAAHWVAGEAAALRIDATKLAVGGDSAGGNLAAVVALMARGKLKDGDKTAPKIGYQLLIYPATDMHMDTKSHESFARDHLLTRAAMDWFQEQYLNGAADRDDWRASPLRAKSLAGLPPAYVLVAGNDPLRDEGEAYADALKKAGVPVAFREFPGQVHGFVVLGKVMPQAGQAIAEMGTALKLAFGQG</sequence>
<dbReference type="Pfam" id="PF07859">
    <property type="entry name" value="Abhydrolase_3"/>
    <property type="match status" value="1"/>
</dbReference>
<dbReference type="Proteomes" id="UP000317496">
    <property type="component" value="Chromosome"/>
</dbReference>
<keyword evidence="2 4" id="KW-0378">Hydrolase</keyword>
<keyword evidence="5" id="KW-1185">Reference proteome</keyword>
<dbReference type="InterPro" id="IPR050300">
    <property type="entry name" value="GDXG_lipolytic_enzyme"/>
</dbReference>
<reference evidence="4 5" key="1">
    <citation type="submission" date="2019-07" db="EMBL/GenBank/DDBJ databases">
        <title>Genome sequencing for Ferrovibrio sp. K5.</title>
        <authorList>
            <person name="Park S.-J."/>
        </authorList>
    </citation>
    <scope>NUCLEOTIDE SEQUENCE [LARGE SCALE GENOMIC DNA]</scope>
    <source>
        <strain evidence="4 5">K5</strain>
    </source>
</reference>
<dbReference type="EMBL" id="CP041636">
    <property type="protein sequence ID" value="QDO99268.1"/>
    <property type="molecule type" value="Genomic_DNA"/>
</dbReference>
<dbReference type="PANTHER" id="PTHR48081">
    <property type="entry name" value="AB HYDROLASE SUPERFAMILY PROTEIN C4A8.06C"/>
    <property type="match status" value="1"/>
</dbReference>
<accession>A0A516H671</accession>
<evidence type="ECO:0000313" key="5">
    <source>
        <dbReference type="Proteomes" id="UP000317496"/>
    </source>
</evidence>
<dbReference type="OrthoDB" id="9806180at2"/>
<dbReference type="InterPro" id="IPR013094">
    <property type="entry name" value="AB_hydrolase_3"/>
</dbReference>
<dbReference type="AlphaFoldDB" id="A0A516H671"/>
<evidence type="ECO:0000256" key="1">
    <source>
        <dbReference type="ARBA" id="ARBA00010515"/>
    </source>
</evidence>
<feature type="domain" description="Alpha/beta hydrolase fold-3" evidence="3">
    <location>
        <begin position="81"/>
        <end position="293"/>
    </location>
</feature>
<dbReference type="SUPFAM" id="SSF53474">
    <property type="entry name" value="alpha/beta-Hydrolases"/>
    <property type="match status" value="1"/>
</dbReference>
<dbReference type="InterPro" id="IPR029058">
    <property type="entry name" value="AB_hydrolase_fold"/>
</dbReference>
<dbReference type="RefSeq" id="WP_144258264.1">
    <property type="nucleotide sequence ID" value="NZ_CP041636.1"/>
</dbReference>
<evidence type="ECO:0000313" key="4">
    <source>
        <dbReference type="EMBL" id="QDO99268.1"/>
    </source>
</evidence>
<evidence type="ECO:0000259" key="3">
    <source>
        <dbReference type="Pfam" id="PF07859"/>
    </source>
</evidence>
<organism evidence="4 5">
    <name type="scientific">Ferrovibrio terrae</name>
    <dbReference type="NCBI Taxonomy" id="2594003"/>
    <lineage>
        <taxon>Bacteria</taxon>
        <taxon>Pseudomonadati</taxon>
        <taxon>Pseudomonadota</taxon>
        <taxon>Alphaproteobacteria</taxon>
        <taxon>Rhodospirillales</taxon>
        <taxon>Rhodospirillaceae</taxon>
        <taxon>Ferrovibrio</taxon>
    </lineage>
</organism>
<name>A0A516H671_9PROT</name>
<protein>
    <submittedName>
        <fullName evidence="4">Alpha/beta hydrolase</fullName>
    </submittedName>
</protein>
<dbReference type="GO" id="GO:0016787">
    <property type="term" value="F:hydrolase activity"/>
    <property type="evidence" value="ECO:0007669"/>
    <property type="project" value="UniProtKB-KW"/>
</dbReference>
<gene>
    <name evidence="4" type="ORF">FNB15_19190</name>
</gene>
<dbReference type="PANTHER" id="PTHR48081:SF8">
    <property type="entry name" value="ALPHA_BETA HYDROLASE FOLD-3 DOMAIN-CONTAINING PROTEIN-RELATED"/>
    <property type="match status" value="1"/>
</dbReference>
<dbReference type="FunFam" id="3.40.50.1820:FF:000089">
    <property type="entry name" value="Alpha/beta hydrolase"/>
    <property type="match status" value="1"/>
</dbReference>